<feature type="transmembrane region" description="Helical" evidence="24">
    <location>
        <begin position="105"/>
        <end position="124"/>
    </location>
</feature>
<feature type="binding site" evidence="22">
    <location>
        <begin position="134"/>
        <end position="136"/>
    </location>
    <ligand>
        <name>ATP</name>
        <dbReference type="ChEBI" id="CHEBI:30616"/>
    </ligand>
</feature>
<feature type="binding site" evidence="22">
    <location>
        <position position="77"/>
    </location>
    <ligand>
        <name>ATP</name>
        <dbReference type="ChEBI" id="CHEBI:30616"/>
    </ligand>
</feature>
<dbReference type="AlphaFoldDB" id="A0A6H2HA84"/>
<dbReference type="EMBL" id="CP051461">
    <property type="protein sequence ID" value="QJC56779.1"/>
    <property type="molecule type" value="Genomic_DNA"/>
</dbReference>
<evidence type="ECO:0000256" key="5">
    <source>
        <dbReference type="ARBA" id="ARBA00022475"/>
    </source>
</evidence>
<dbReference type="InterPro" id="IPR033718">
    <property type="entry name" value="DAGK_prok"/>
</dbReference>
<feature type="binding site" evidence="23">
    <location>
        <position position="125"/>
    </location>
    <ligand>
        <name>a divalent metal cation</name>
        <dbReference type="ChEBI" id="CHEBI:60240"/>
    </ligand>
</feature>
<comment type="similarity">
    <text evidence="2 24">Belongs to the bacterial diacylglycerol kinase family.</text>
</comment>
<evidence type="ECO:0000256" key="7">
    <source>
        <dbReference type="ARBA" id="ARBA00022519"/>
    </source>
</evidence>
<evidence type="ECO:0000313" key="25">
    <source>
        <dbReference type="EMBL" id="QJC56779.1"/>
    </source>
</evidence>
<feature type="binding site" evidence="22">
    <location>
        <position position="66"/>
    </location>
    <ligand>
        <name>ATP</name>
        <dbReference type="ChEBI" id="CHEBI:30616"/>
    </ligand>
</feature>
<evidence type="ECO:0000256" key="23">
    <source>
        <dbReference type="PIRSR" id="PIRSR600829-4"/>
    </source>
</evidence>
<keyword evidence="11 22" id="KW-0547">Nucleotide-binding</keyword>
<evidence type="ECO:0000256" key="2">
    <source>
        <dbReference type="ARBA" id="ARBA00005967"/>
    </source>
</evidence>
<feature type="binding site" evidence="22">
    <location>
        <begin position="143"/>
        <end position="144"/>
    </location>
    <ligand>
        <name>ATP</name>
        <dbReference type="ChEBI" id="CHEBI:30616"/>
    </ligand>
</feature>
<evidence type="ECO:0000256" key="3">
    <source>
        <dbReference type="ARBA" id="ARBA00012133"/>
    </source>
</evidence>
<accession>A0A6H2HA84</accession>
<sequence length="171" mass="19222">MGLKRFDPRVIVTRHNTHMTEPIRTARSKKNSLPQLRQVQKKELKESVTAQKNRRGFNRVLHAFGYSIAGLKAGWYETAFRQEALASCVLLPASFWLGRSWVETVLLAGTVLLVMIVELLNTGIETAIDRIGPEWHDLSKRAKDMGSAAVLLSLLLCGATWGMALYQRFGQ</sequence>
<keyword evidence="6" id="KW-0444">Lipid biosynthesis</keyword>
<feature type="binding site" evidence="22">
    <location>
        <position position="125"/>
    </location>
    <ligand>
        <name>ATP</name>
        <dbReference type="ChEBI" id="CHEBI:30616"/>
    </ligand>
</feature>
<dbReference type="KEGG" id="pvac:HC248_02090"/>
<feature type="binding site" evidence="23">
    <location>
        <position position="77"/>
    </location>
    <ligand>
        <name>a divalent metal cation</name>
        <dbReference type="ChEBI" id="CHEBI:60240"/>
    </ligand>
</feature>
<evidence type="ECO:0000256" key="10">
    <source>
        <dbReference type="ARBA" id="ARBA00022723"/>
    </source>
</evidence>
<evidence type="ECO:0000256" key="8">
    <source>
        <dbReference type="ARBA" id="ARBA00022679"/>
    </source>
</evidence>
<evidence type="ECO:0000256" key="22">
    <source>
        <dbReference type="PIRSR" id="PIRSR600829-3"/>
    </source>
</evidence>
<evidence type="ECO:0000256" key="21">
    <source>
        <dbReference type="PIRSR" id="PIRSR600829-2"/>
    </source>
</evidence>
<evidence type="ECO:0000256" key="4">
    <source>
        <dbReference type="ARBA" id="ARBA00017575"/>
    </source>
</evidence>
<dbReference type="GO" id="GO:0005886">
    <property type="term" value="C:plasma membrane"/>
    <property type="evidence" value="ECO:0007669"/>
    <property type="project" value="UniProtKB-SubCell"/>
</dbReference>
<organism evidence="25 26">
    <name type="scientific">Polaromonas vacuolata</name>
    <dbReference type="NCBI Taxonomy" id="37448"/>
    <lineage>
        <taxon>Bacteria</taxon>
        <taxon>Pseudomonadati</taxon>
        <taxon>Pseudomonadota</taxon>
        <taxon>Betaproteobacteria</taxon>
        <taxon>Burkholderiales</taxon>
        <taxon>Comamonadaceae</taxon>
        <taxon>Polaromonas</taxon>
    </lineage>
</organism>
<feature type="binding site" evidence="21">
    <location>
        <begin position="79"/>
        <end position="83"/>
    </location>
    <ligand>
        <name>substrate</name>
    </ligand>
</feature>
<evidence type="ECO:0000313" key="26">
    <source>
        <dbReference type="Proteomes" id="UP000502041"/>
    </source>
</evidence>
<evidence type="ECO:0000256" key="9">
    <source>
        <dbReference type="ARBA" id="ARBA00022692"/>
    </source>
</evidence>
<feature type="binding site" evidence="21">
    <location>
        <position position="118"/>
    </location>
    <ligand>
        <name>substrate</name>
    </ligand>
</feature>
<keyword evidence="15 24" id="KW-1133">Transmembrane helix</keyword>
<comment type="caution">
    <text evidence="24">Lacks conserved residue(s) required for the propagation of feature annotation.</text>
</comment>
<keyword evidence="10 23" id="KW-0479">Metal-binding</keyword>
<comment type="function">
    <text evidence="24">Catalyzes the ATP-dependent phosphorylation of sn-l,2-diacylglycerol (DAG) to phosphatidic acid. Involved in the recycling of diacylglycerol produced as a by-product during membrane-derived oligosaccharide (MDO) biosynthesis.</text>
</comment>
<dbReference type="GO" id="GO:0004143">
    <property type="term" value="F:ATP-dependent diacylglycerol kinase activity"/>
    <property type="evidence" value="ECO:0007669"/>
    <property type="project" value="UniProtKB-EC"/>
</dbReference>
<evidence type="ECO:0000256" key="17">
    <source>
        <dbReference type="ARBA" id="ARBA00023136"/>
    </source>
</evidence>
<dbReference type="GO" id="GO:0046872">
    <property type="term" value="F:metal ion binding"/>
    <property type="evidence" value="ECO:0007669"/>
    <property type="project" value="UniProtKB-KW"/>
</dbReference>
<dbReference type="Proteomes" id="UP000502041">
    <property type="component" value="Chromosome"/>
</dbReference>
<dbReference type="Gene3D" id="1.10.287.3610">
    <property type="match status" value="1"/>
</dbReference>
<evidence type="ECO:0000256" key="12">
    <source>
        <dbReference type="ARBA" id="ARBA00022777"/>
    </source>
</evidence>
<dbReference type="InterPro" id="IPR000829">
    <property type="entry name" value="DAGK"/>
</dbReference>
<evidence type="ECO:0000256" key="19">
    <source>
        <dbReference type="ARBA" id="ARBA00023264"/>
    </source>
</evidence>
<dbReference type="GO" id="GO:0005524">
    <property type="term" value="F:ATP binding"/>
    <property type="evidence" value="ECO:0007669"/>
    <property type="project" value="UniProtKB-KW"/>
</dbReference>
<evidence type="ECO:0000256" key="13">
    <source>
        <dbReference type="ARBA" id="ARBA00022840"/>
    </source>
</evidence>
<reference evidence="25 26" key="1">
    <citation type="submission" date="2020-04" db="EMBL/GenBank/DDBJ databases">
        <title>Complete genome of a Psychrophilic, Marine, Gas Vacuolate Bacterium Polaromonas vacuolata KCTC 22033T.</title>
        <authorList>
            <person name="Hwang K."/>
            <person name="Kim K.M."/>
        </authorList>
    </citation>
    <scope>NUCLEOTIDE SEQUENCE [LARGE SCALE GENOMIC DNA]</scope>
    <source>
        <strain evidence="25 26">KCTC 22033</strain>
    </source>
</reference>
<feature type="binding site" evidence="22">
    <location>
        <position position="59"/>
    </location>
    <ligand>
        <name>ATP</name>
        <dbReference type="ChEBI" id="CHEBI:30616"/>
    </ligand>
</feature>
<name>A0A6H2HA84_9BURK</name>
<protein>
    <recommendedName>
        <fullName evidence="4 24">Diacylglycerol kinase</fullName>
        <ecNumber evidence="3 24">2.7.1.107</ecNumber>
    </recommendedName>
</protein>
<keyword evidence="26" id="KW-1185">Reference proteome</keyword>
<comment type="subcellular location">
    <subcellularLocation>
        <location evidence="1 24">Cell inner membrane</location>
        <topology evidence="1 24">Multi-pass membrane protein</topology>
    </subcellularLocation>
</comment>
<dbReference type="PANTHER" id="PTHR34299:SF1">
    <property type="entry name" value="DIACYLGLYCEROL KINASE"/>
    <property type="match status" value="1"/>
</dbReference>
<keyword evidence="17 24" id="KW-0472">Membrane</keyword>
<evidence type="ECO:0000256" key="14">
    <source>
        <dbReference type="ARBA" id="ARBA00022842"/>
    </source>
</evidence>
<feature type="active site" description="Proton acceptor" evidence="20">
    <location>
        <position position="118"/>
    </location>
</feature>
<dbReference type="InterPro" id="IPR036945">
    <property type="entry name" value="DAGK_sf"/>
</dbReference>
<keyword evidence="9 24" id="KW-0812">Transmembrane</keyword>
<evidence type="ECO:0000256" key="18">
    <source>
        <dbReference type="ARBA" id="ARBA00023209"/>
    </source>
</evidence>
<evidence type="ECO:0000256" key="11">
    <source>
        <dbReference type="ARBA" id="ARBA00022741"/>
    </source>
</evidence>
<comment type="cofactor">
    <cofactor evidence="23">
        <name>Mg(2+)</name>
        <dbReference type="ChEBI" id="CHEBI:18420"/>
    </cofactor>
    <text evidence="23">Mn(2+), Zn(2+), Cd(2+) and Co(2+) support activity to lesser extents.</text>
</comment>
<evidence type="ECO:0000256" key="6">
    <source>
        <dbReference type="ARBA" id="ARBA00022516"/>
    </source>
</evidence>
<keyword evidence="7 24" id="KW-0997">Cell inner membrane</keyword>
<keyword evidence="8 24" id="KW-0808">Transferase</keyword>
<evidence type="ECO:0000256" key="15">
    <source>
        <dbReference type="ARBA" id="ARBA00022989"/>
    </source>
</evidence>
<dbReference type="PANTHER" id="PTHR34299">
    <property type="entry name" value="DIACYLGLYCEROL KINASE"/>
    <property type="match status" value="1"/>
</dbReference>
<dbReference type="Pfam" id="PF01219">
    <property type="entry name" value="DAGK_prokar"/>
    <property type="match status" value="1"/>
</dbReference>
<keyword evidence="5" id="KW-1003">Cell membrane</keyword>
<keyword evidence="19 24" id="KW-1208">Phospholipid metabolism</keyword>
<dbReference type="CDD" id="cd14264">
    <property type="entry name" value="DAGK_IM"/>
    <property type="match status" value="1"/>
</dbReference>
<dbReference type="GO" id="GO:0006654">
    <property type="term" value="P:phosphatidic acid biosynthetic process"/>
    <property type="evidence" value="ECO:0007669"/>
    <property type="project" value="InterPro"/>
</dbReference>
<dbReference type="EC" id="2.7.1.107" evidence="3 24"/>
<comment type="catalytic activity">
    <reaction evidence="24">
        <text>a 1,2-diacyl-sn-glycerol + ATP = a 1,2-diacyl-sn-glycero-3-phosphate + ADP + H(+)</text>
        <dbReference type="Rhea" id="RHEA:10272"/>
        <dbReference type="ChEBI" id="CHEBI:15378"/>
        <dbReference type="ChEBI" id="CHEBI:17815"/>
        <dbReference type="ChEBI" id="CHEBI:30616"/>
        <dbReference type="ChEBI" id="CHEBI:58608"/>
        <dbReference type="ChEBI" id="CHEBI:456216"/>
        <dbReference type="EC" id="2.7.1.107"/>
    </reaction>
</comment>
<gene>
    <name evidence="25" type="primary">dgkA</name>
    <name evidence="25" type="ORF">HC248_02090</name>
</gene>
<keyword evidence="16 24" id="KW-0443">Lipid metabolism</keyword>
<keyword evidence="14 23" id="KW-0460">Magnesium</keyword>
<evidence type="ECO:0000256" key="1">
    <source>
        <dbReference type="ARBA" id="ARBA00004429"/>
    </source>
</evidence>
<keyword evidence="12 24" id="KW-0418">Kinase</keyword>
<evidence type="ECO:0000256" key="24">
    <source>
        <dbReference type="RuleBase" id="RU363065"/>
    </source>
</evidence>
<keyword evidence="13 22" id="KW-0067">ATP-binding</keyword>
<keyword evidence="18" id="KW-0594">Phospholipid biosynthesis</keyword>
<evidence type="ECO:0000256" key="16">
    <source>
        <dbReference type="ARBA" id="ARBA00023098"/>
    </source>
</evidence>
<feature type="binding site" evidence="21">
    <location>
        <position position="59"/>
    </location>
    <ligand>
        <name>substrate</name>
    </ligand>
</feature>
<feature type="transmembrane region" description="Helical" evidence="24">
    <location>
        <begin position="145"/>
        <end position="166"/>
    </location>
</feature>
<feature type="binding site" evidence="21">
    <location>
        <position position="147"/>
    </location>
    <ligand>
        <name>substrate</name>
    </ligand>
</feature>
<proteinExistence type="inferred from homology"/>
<evidence type="ECO:0000256" key="20">
    <source>
        <dbReference type="PIRSR" id="PIRSR600829-1"/>
    </source>
</evidence>